<dbReference type="STRING" id="1391627.SAMN05216464_101153"/>
<dbReference type="InterPro" id="IPR029058">
    <property type="entry name" value="AB_hydrolase_fold"/>
</dbReference>
<evidence type="ECO:0000313" key="3">
    <source>
        <dbReference type="Proteomes" id="UP000199072"/>
    </source>
</evidence>
<organism evidence="2 3">
    <name type="scientific">Mucilaginibacter pineti</name>
    <dbReference type="NCBI Taxonomy" id="1391627"/>
    <lineage>
        <taxon>Bacteria</taxon>
        <taxon>Pseudomonadati</taxon>
        <taxon>Bacteroidota</taxon>
        <taxon>Sphingobacteriia</taxon>
        <taxon>Sphingobacteriales</taxon>
        <taxon>Sphingobacteriaceae</taxon>
        <taxon>Mucilaginibacter</taxon>
    </lineage>
</organism>
<keyword evidence="3" id="KW-1185">Reference proteome</keyword>
<dbReference type="Proteomes" id="UP000199072">
    <property type="component" value="Unassembled WGS sequence"/>
</dbReference>
<sequence length="215" mass="24295">MSKIFLIAGLGADTRVYNNIDLHEHDVTPVDWIEPNKQDTLSTYAQKLIHQYNITPGSIVIGNSLGGMITIEISKLIPIKKAILISSIKTSNEAPWYFSLFRNLPVYKLIPGKLFTSMGFMVKPLFGHMGTEDAWLFSDMLKNTSPVFAKWAMGAILHWENKLTPADTYHITGDKDLIFDYKRIKGATIVKGGTHIMIFDKANEINKILKRILKK</sequence>
<gene>
    <name evidence="2" type="ORF">SAMN05216464_101153</name>
</gene>
<dbReference type="SUPFAM" id="SSF53474">
    <property type="entry name" value="alpha/beta-Hydrolases"/>
    <property type="match status" value="1"/>
</dbReference>
<evidence type="ECO:0000259" key="1">
    <source>
        <dbReference type="Pfam" id="PF12697"/>
    </source>
</evidence>
<name>A0A1G6T408_9SPHI</name>
<dbReference type="OrthoDB" id="659408at2"/>
<dbReference type="EMBL" id="FNAI01000001">
    <property type="protein sequence ID" value="SDD23276.1"/>
    <property type="molecule type" value="Genomic_DNA"/>
</dbReference>
<dbReference type="Pfam" id="PF12697">
    <property type="entry name" value="Abhydrolase_6"/>
    <property type="match status" value="1"/>
</dbReference>
<dbReference type="RefSeq" id="WP_091142582.1">
    <property type="nucleotide sequence ID" value="NZ_FNAI01000001.1"/>
</dbReference>
<feature type="domain" description="AB hydrolase-1" evidence="1">
    <location>
        <begin position="20"/>
        <end position="202"/>
    </location>
</feature>
<accession>A0A1G6T408</accession>
<dbReference type="AlphaFoldDB" id="A0A1G6T408"/>
<reference evidence="2 3" key="1">
    <citation type="submission" date="2016-10" db="EMBL/GenBank/DDBJ databases">
        <authorList>
            <person name="de Groot N.N."/>
        </authorList>
    </citation>
    <scope>NUCLEOTIDE SEQUENCE [LARGE SCALE GENOMIC DNA]</scope>
    <source>
        <strain evidence="2 3">47C3B</strain>
    </source>
</reference>
<evidence type="ECO:0000313" key="2">
    <source>
        <dbReference type="EMBL" id="SDD23276.1"/>
    </source>
</evidence>
<dbReference type="InterPro" id="IPR000073">
    <property type="entry name" value="AB_hydrolase_1"/>
</dbReference>
<dbReference type="Gene3D" id="3.40.50.1820">
    <property type="entry name" value="alpha/beta hydrolase"/>
    <property type="match status" value="1"/>
</dbReference>
<protein>
    <submittedName>
        <fullName evidence="2">Pimeloyl-ACP methyl ester carboxylesterase</fullName>
    </submittedName>
</protein>
<proteinExistence type="predicted"/>